<evidence type="ECO:0000313" key="1">
    <source>
        <dbReference type="EMBL" id="SHO59186.1"/>
    </source>
</evidence>
<protein>
    <submittedName>
        <fullName evidence="1">Uncharacterized protein</fullName>
    </submittedName>
</protein>
<keyword evidence="2" id="KW-1185">Reference proteome</keyword>
<organism evidence="1 2">
    <name type="scientific">Vibrio quintilis</name>
    <dbReference type="NCBI Taxonomy" id="1117707"/>
    <lineage>
        <taxon>Bacteria</taxon>
        <taxon>Pseudomonadati</taxon>
        <taxon>Pseudomonadota</taxon>
        <taxon>Gammaproteobacteria</taxon>
        <taxon>Vibrionales</taxon>
        <taxon>Vibrionaceae</taxon>
        <taxon>Vibrio</taxon>
    </lineage>
</organism>
<accession>A0A1M7Z3E5</accession>
<evidence type="ECO:0000313" key="2">
    <source>
        <dbReference type="Proteomes" id="UP000184600"/>
    </source>
</evidence>
<name>A0A1M7Z3E5_9VIBR</name>
<reference evidence="2" key="1">
    <citation type="submission" date="2016-12" db="EMBL/GenBank/DDBJ databases">
        <authorList>
            <person name="Rodrigo-Torres L."/>
            <person name="Arahal R.D."/>
            <person name="Lucena T."/>
        </authorList>
    </citation>
    <scope>NUCLEOTIDE SEQUENCE [LARGE SCALE GENOMIC DNA]</scope>
</reference>
<gene>
    <name evidence="1" type="ORF">VQ7734_04966</name>
</gene>
<dbReference type="EMBL" id="FRFG01000104">
    <property type="protein sequence ID" value="SHO59186.1"/>
    <property type="molecule type" value="Genomic_DNA"/>
</dbReference>
<dbReference type="AlphaFoldDB" id="A0A1M7Z3E5"/>
<dbReference type="RefSeq" id="WP_234976481.1">
    <property type="nucleotide sequence ID" value="NZ_AP024897.1"/>
</dbReference>
<dbReference type="Proteomes" id="UP000184600">
    <property type="component" value="Unassembled WGS sequence"/>
</dbReference>
<sequence>MPEFSIPSLTSEQKKLLQWMHTGRTFKVCSDYGPMKGDVQPKSRLPVRVFSGTVDKLYQAGLITFAPVNFFGLRWDEFSLTARGRNAL</sequence>
<dbReference type="STRING" id="1117707.VQ7734_04966"/>
<proteinExistence type="predicted"/>